<evidence type="ECO:0000313" key="2">
    <source>
        <dbReference type="Proteomes" id="UP000797356"/>
    </source>
</evidence>
<sequence>MKKAAEEIKMDAEKVAHLKTRVSIIAKSWAFLMYPARAKESVAQGLPRHFEDMVTTYKVMMDEPSDTYKEILRVERSTMEELQEKMSLMERHATTERIKTLMEAMEASWLAYDLGFNECKALA</sequence>
<gene>
    <name evidence="1" type="ORF">COCNU_09G000690</name>
</gene>
<dbReference type="EMBL" id="CM017880">
    <property type="protein sequence ID" value="KAG1360606.1"/>
    <property type="molecule type" value="Genomic_DNA"/>
</dbReference>
<evidence type="ECO:0000313" key="1">
    <source>
        <dbReference type="EMBL" id="KAG1360606.1"/>
    </source>
</evidence>
<reference evidence="1" key="1">
    <citation type="journal article" date="2017" name="Gigascience">
        <title>The genome draft of coconut (Cocos nucifera).</title>
        <authorList>
            <person name="Xiao Y."/>
            <person name="Xu P."/>
            <person name="Fan H."/>
            <person name="Baudouin L."/>
            <person name="Xia W."/>
            <person name="Bocs S."/>
            <person name="Xu J."/>
            <person name="Li Q."/>
            <person name="Guo A."/>
            <person name="Zhou L."/>
            <person name="Li J."/>
            <person name="Wu Y."/>
            <person name="Ma Z."/>
            <person name="Armero A."/>
            <person name="Issali A.E."/>
            <person name="Liu N."/>
            <person name="Peng M."/>
            <person name="Yang Y."/>
        </authorList>
    </citation>
    <scope>NUCLEOTIDE SEQUENCE</scope>
    <source>
        <tissue evidence="1">Spear leaf of Hainan Tall coconut</tissue>
    </source>
</reference>
<dbReference type="AlphaFoldDB" id="A0A8K0IJH7"/>
<protein>
    <submittedName>
        <fullName evidence="1">Uncharacterized protein</fullName>
    </submittedName>
</protein>
<keyword evidence="2" id="KW-1185">Reference proteome</keyword>
<proteinExistence type="predicted"/>
<name>A0A8K0IJH7_COCNU</name>
<organism evidence="1 2">
    <name type="scientific">Cocos nucifera</name>
    <name type="common">Coconut palm</name>
    <dbReference type="NCBI Taxonomy" id="13894"/>
    <lineage>
        <taxon>Eukaryota</taxon>
        <taxon>Viridiplantae</taxon>
        <taxon>Streptophyta</taxon>
        <taxon>Embryophyta</taxon>
        <taxon>Tracheophyta</taxon>
        <taxon>Spermatophyta</taxon>
        <taxon>Magnoliopsida</taxon>
        <taxon>Liliopsida</taxon>
        <taxon>Arecaceae</taxon>
        <taxon>Arecoideae</taxon>
        <taxon>Cocoseae</taxon>
        <taxon>Attaleinae</taxon>
        <taxon>Cocos</taxon>
    </lineage>
</organism>
<comment type="caution">
    <text evidence="1">The sequence shown here is derived from an EMBL/GenBank/DDBJ whole genome shotgun (WGS) entry which is preliminary data.</text>
</comment>
<dbReference type="Proteomes" id="UP000797356">
    <property type="component" value="Chromosome 9"/>
</dbReference>
<accession>A0A8K0IJH7</accession>
<reference evidence="1" key="2">
    <citation type="submission" date="2019-07" db="EMBL/GenBank/DDBJ databases">
        <authorList>
            <person name="Yang Y."/>
            <person name="Bocs S."/>
            <person name="Baudouin L."/>
        </authorList>
    </citation>
    <scope>NUCLEOTIDE SEQUENCE</scope>
    <source>
        <tissue evidence="1">Spear leaf of Hainan Tall coconut</tissue>
    </source>
</reference>